<feature type="domain" description="Nicotinate phosphoribosyltransferase C-terminal" evidence="12">
    <location>
        <begin position="378"/>
        <end position="437"/>
    </location>
</feature>
<dbReference type="CDD" id="cd01570">
    <property type="entry name" value="NAPRTase_A"/>
    <property type="match status" value="1"/>
</dbReference>
<organism evidence="13 14">
    <name type="scientific">Candidatus Muproteobacteria bacterium RBG_16_60_9</name>
    <dbReference type="NCBI Taxonomy" id="1817755"/>
    <lineage>
        <taxon>Bacteria</taxon>
        <taxon>Pseudomonadati</taxon>
        <taxon>Pseudomonadota</taxon>
        <taxon>Candidatus Muproteobacteria</taxon>
    </lineage>
</organism>
<evidence type="ECO:0000256" key="7">
    <source>
        <dbReference type="ARBA" id="ARBA00022679"/>
    </source>
</evidence>
<dbReference type="GO" id="GO:0047280">
    <property type="term" value="F:nicotinamide phosphoribosyltransferase activity"/>
    <property type="evidence" value="ECO:0007669"/>
    <property type="project" value="UniProtKB-ARBA"/>
</dbReference>
<dbReference type="GO" id="GO:0005829">
    <property type="term" value="C:cytosol"/>
    <property type="evidence" value="ECO:0007669"/>
    <property type="project" value="TreeGrafter"/>
</dbReference>
<comment type="similarity">
    <text evidence="2 9">Belongs to the NAPRTase family.</text>
</comment>
<dbReference type="InterPro" id="IPR006405">
    <property type="entry name" value="Nic_PRibTrfase_pncB"/>
</dbReference>
<evidence type="ECO:0000259" key="10">
    <source>
        <dbReference type="Pfam" id="PF04095"/>
    </source>
</evidence>
<comment type="PTM">
    <text evidence="9">Transiently phosphorylated on a His residue during the reaction cycle. Phosphorylation strongly increases the affinity for substrates and increases the rate of nicotinate D-ribonucleotide production. Dephosphorylation regenerates the low-affinity form of the enzyme, leading to product release.</text>
</comment>
<evidence type="ECO:0000313" key="13">
    <source>
        <dbReference type="EMBL" id="OGI64252.1"/>
    </source>
</evidence>
<proteinExistence type="inferred from homology"/>
<dbReference type="Proteomes" id="UP000179076">
    <property type="component" value="Unassembled WGS sequence"/>
</dbReference>
<protein>
    <recommendedName>
        <fullName evidence="3 9">Nicotinate phosphoribosyltransferase</fullName>
        <ecNumber evidence="3 9">6.3.4.21</ecNumber>
    </recommendedName>
</protein>
<comment type="caution">
    <text evidence="13">The sequence shown here is derived from an EMBL/GenBank/DDBJ whole genome shotgun (WGS) entry which is preliminary data.</text>
</comment>
<feature type="domain" description="Nicotinate/nicotinamide phosphoribosyltransferase" evidence="10">
    <location>
        <begin position="153"/>
        <end position="267"/>
    </location>
</feature>
<name>A0A1F6V3Q5_9PROT</name>
<dbReference type="EMBL" id="MFSP01000139">
    <property type="protein sequence ID" value="OGI64252.1"/>
    <property type="molecule type" value="Genomic_DNA"/>
</dbReference>
<dbReference type="SUPFAM" id="SSF54675">
    <property type="entry name" value="Nicotinate/Quinolinate PRTase N-terminal domain-like"/>
    <property type="match status" value="1"/>
</dbReference>
<evidence type="ECO:0000256" key="5">
    <source>
        <dbReference type="ARBA" id="ARBA00022598"/>
    </source>
</evidence>
<evidence type="ECO:0000256" key="8">
    <source>
        <dbReference type="ARBA" id="ARBA00048668"/>
    </source>
</evidence>
<dbReference type="Pfam" id="PF17956">
    <property type="entry name" value="NAPRTase_C"/>
    <property type="match status" value="1"/>
</dbReference>
<dbReference type="NCBIfam" id="NF009131">
    <property type="entry name" value="PRK12484.1"/>
    <property type="match status" value="1"/>
</dbReference>
<feature type="domain" description="Nicotinate phosphoribosyltransferase N-terminal" evidence="11">
    <location>
        <begin position="9"/>
        <end position="131"/>
    </location>
</feature>
<dbReference type="GO" id="GO:0004516">
    <property type="term" value="F:nicotinate phosphoribosyltransferase activity"/>
    <property type="evidence" value="ECO:0007669"/>
    <property type="project" value="UniProtKB-UniRule"/>
</dbReference>
<dbReference type="PIRSF" id="PIRSF000484">
    <property type="entry name" value="NAPRT"/>
    <property type="match status" value="1"/>
</dbReference>
<dbReference type="InterPro" id="IPR040727">
    <property type="entry name" value="NAPRTase_N"/>
</dbReference>
<evidence type="ECO:0000256" key="2">
    <source>
        <dbReference type="ARBA" id="ARBA00010897"/>
    </source>
</evidence>
<comment type="catalytic activity">
    <reaction evidence="8 9">
        <text>5-phospho-alpha-D-ribose 1-diphosphate + nicotinate + ATP + H2O = nicotinate beta-D-ribonucleotide + ADP + phosphate + diphosphate</text>
        <dbReference type="Rhea" id="RHEA:36163"/>
        <dbReference type="ChEBI" id="CHEBI:15377"/>
        <dbReference type="ChEBI" id="CHEBI:30616"/>
        <dbReference type="ChEBI" id="CHEBI:32544"/>
        <dbReference type="ChEBI" id="CHEBI:33019"/>
        <dbReference type="ChEBI" id="CHEBI:43474"/>
        <dbReference type="ChEBI" id="CHEBI:57502"/>
        <dbReference type="ChEBI" id="CHEBI:58017"/>
        <dbReference type="ChEBI" id="CHEBI:456216"/>
        <dbReference type="EC" id="6.3.4.21"/>
    </reaction>
</comment>
<reference evidence="13 14" key="1">
    <citation type="journal article" date="2016" name="Nat. Commun.">
        <title>Thousands of microbial genomes shed light on interconnected biogeochemical processes in an aquifer system.</title>
        <authorList>
            <person name="Anantharaman K."/>
            <person name="Brown C.T."/>
            <person name="Hug L.A."/>
            <person name="Sharon I."/>
            <person name="Castelle C.J."/>
            <person name="Probst A.J."/>
            <person name="Thomas B.C."/>
            <person name="Singh A."/>
            <person name="Wilkins M.J."/>
            <person name="Karaoz U."/>
            <person name="Brodie E.L."/>
            <person name="Williams K.H."/>
            <person name="Hubbard S.S."/>
            <person name="Banfield J.F."/>
        </authorList>
    </citation>
    <scope>NUCLEOTIDE SEQUENCE [LARGE SCALE GENOMIC DNA]</scope>
</reference>
<dbReference type="Gene3D" id="3.20.20.70">
    <property type="entry name" value="Aldolase class I"/>
    <property type="match status" value="1"/>
</dbReference>
<comment type="pathway">
    <text evidence="1 9">Cofactor biosynthesis; NAD(+) biosynthesis; nicotinate D-ribonucleotide from nicotinate: step 1/1.</text>
</comment>
<dbReference type="Pfam" id="PF04095">
    <property type="entry name" value="NAPRTase"/>
    <property type="match status" value="1"/>
</dbReference>
<dbReference type="NCBIfam" id="TIGR01513">
    <property type="entry name" value="NAPRTase_put"/>
    <property type="match status" value="1"/>
</dbReference>
<dbReference type="Gene3D" id="3.20.140.10">
    <property type="entry name" value="nicotinate phosphoribosyltransferase"/>
    <property type="match status" value="1"/>
</dbReference>
<dbReference type="AlphaFoldDB" id="A0A1F6V3Q5"/>
<dbReference type="InterPro" id="IPR013785">
    <property type="entry name" value="Aldolase_TIM"/>
</dbReference>
<dbReference type="SUPFAM" id="SSF51690">
    <property type="entry name" value="Nicotinate/Quinolinate PRTase C-terminal domain-like"/>
    <property type="match status" value="1"/>
</dbReference>
<keyword evidence="4" id="KW-0597">Phosphoprotein</keyword>
<dbReference type="FunFam" id="3.20.20.70:FF:000076">
    <property type="entry name" value="Nicotinate phosphoribosyltransferase"/>
    <property type="match status" value="1"/>
</dbReference>
<evidence type="ECO:0000259" key="12">
    <source>
        <dbReference type="Pfam" id="PF17956"/>
    </source>
</evidence>
<dbReference type="NCBIfam" id="NF006696">
    <property type="entry name" value="PRK09243.1-3"/>
    <property type="match status" value="1"/>
</dbReference>
<keyword evidence="13" id="KW-0328">Glycosyltransferase</keyword>
<evidence type="ECO:0000256" key="6">
    <source>
        <dbReference type="ARBA" id="ARBA00022642"/>
    </source>
</evidence>
<dbReference type="PANTHER" id="PTHR11098">
    <property type="entry name" value="NICOTINATE PHOSPHORIBOSYLTRANSFERASE"/>
    <property type="match status" value="1"/>
</dbReference>
<gene>
    <name evidence="13" type="ORF">A2W18_08975</name>
</gene>
<dbReference type="InterPro" id="IPR007229">
    <property type="entry name" value="Nic_PRibTrfase-Fam"/>
</dbReference>
<accession>A0A1F6V3Q5</accession>
<evidence type="ECO:0000256" key="1">
    <source>
        <dbReference type="ARBA" id="ARBA00004952"/>
    </source>
</evidence>
<evidence type="ECO:0000256" key="9">
    <source>
        <dbReference type="RuleBase" id="RU365100"/>
    </source>
</evidence>
<evidence type="ECO:0000259" key="11">
    <source>
        <dbReference type="Pfam" id="PF17767"/>
    </source>
</evidence>
<dbReference type="GO" id="GO:0034355">
    <property type="term" value="P:NAD+ biosynthetic process via the salvage pathway"/>
    <property type="evidence" value="ECO:0007669"/>
    <property type="project" value="TreeGrafter"/>
</dbReference>
<dbReference type="Pfam" id="PF17767">
    <property type="entry name" value="NAPRTase_N"/>
    <property type="match status" value="1"/>
</dbReference>
<dbReference type="InterPro" id="IPR041619">
    <property type="entry name" value="NAPRTase_C"/>
</dbReference>
<keyword evidence="5 9" id="KW-0436">Ligase</keyword>
<dbReference type="InterPro" id="IPR036068">
    <property type="entry name" value="Nicotinate_pribotase-like_C"/>
</dbReference>
<keyword evidence="6 9" id="KW-0662">Pyridine nucleotide biosynthesis</keyword>
<keyword evidence="7 9" id="KW-0808">Transferase</keyword>
<evidence type="ECO:0000313" key="14">
    <source>
        <dbReference type="Proteomes" id="UP000179076"/>
    </source>
</evidence>
<dbReference type="InterPro" id="IPR041525">
    <property type="entry name" value="N/Namide_PRibTrfase"/>
</dbReference>
<dbReference type="UniPathway" id="UPA00253">
    <property type="reaction ID" value="UER00457"/>
</dbReference>
<evidence type="ECO:0000256" key="4">
    <source>
        <dbReference type="ARBA" id="ARBA00022553"/>
    </source>
</evidence>
<sequence>MSSPTASPLLTDLYELTMLQTYFERGMTDTAVFEFFVRKLPAHRGFLLAAGLEQALGFLSDLRFADNDLEWIRRSGKFSKDLADKLATLRFDGDVHAMPEGTAFFGDEPILRVTAPMPQAQLVETRLINILHFQTLIASKAARVVLTAPGKLLVDFGLRRAHGAEAGLLSARAGYIAGFAGTSNVLAAAQFNISAFGTMAHSFIQAHDNEAEAFENFARSHPKNVTLLIDTYDTEAGARKVAALAPRLQAAGIALQAVRIDSGDLAAHAIAVREILDASGLRDVRIFASGSVDEYLIRDFTARGAPIDGYGVGTHLDTSSDAPYLDCVYKIQEYAGRARRKRSTGKATWPGRKQVFRHYNADGIMRGDTLTIEGDNQDGEALILPVMRAGRRLAPQETLDTIRARAARELKRLPANLRALDDDAVYPVTVAPKLRTLAEEVDAAFP</sequence>
<evidence type="ECO:0000256" key="3">
    <source>
        <dbReference type="ARBA" id="ARBA00013236"/>
    </source>
</evidence>
<comment type="function">
    <text evidence="9">Catalyzes the first step in the biosynthesis of NAD from nicotinic acid, the ATP-dependent synthesis of beta-nicotinate D-ribonucleotide from nicotinate and 5-phospho-D-ribose 1-phosphate.</text>
</comment>
<dbReference type="PANTHER" id="PTHR11098:SF1">
    <property type="entry name" value="NICOTINATE PHOSPHORIBOSYLTRANSFERASE"/>
    <property type="match status" value="1"/>
</dbReference>
<dbReference type="EC" id="6.3.4.21" evidence="3 9"/>